<dbReference type="Proteomes" id="UP001597417">
    <property type="component" value="Unassembled WGS sequence"/>
</dbReference>
<comment type="caution">
    <text evidence="4">The sequence shown here is derived from an EMBL/GenBank/DDBJ whole genome shotgun (WGS) entry which is preliminary data.</text>
</comment>
<organism evidence="4 5">
    <name type="scientific">Amycolatopsis pigmentata</name>
    <dbReference type="NCBI Taxonomy" id="450801"/>
    <lineage>
        <taxon>Bacteria</taxon>
        <taxon>Bacillati</taxon>
        <taxon>Actinomycetota</taxon>
        <taxon>Actinomycetes</taxon>
        <taxon>Pseudonocardiales</taxon>
        <taxon>Pseudonocardiaceae</taxon>
        <taxon>Amycolatopsis</taxon>
    </lineage>
</organism>
<reference evidence="5" key="1">
    <citation type="journal article" date="2019" name="Int. J. Syst. Evol. Microbiol.">
        <title>The Global Catalogue of Microorganisms (GCM) 10K type strain sequencing project: providing services to taxonomists for standard genome sequencing and annotation.</title>
        <authorList>
            <consortium name="The Broad Institute Genomics Platform"/>
            <consortium name="The Broad Institute Genome Sequencing Center for Infectious Disease"/>
            <person name="Wu L."/>
            <person name="Ma J."/>
        </authorList>
    </citation>
    <scope>NUCLEOTIDE SEQUENCE [LARGE SCALE GENOMIC DNA]</scope>
    <source>
        <strain evidence="5">CGMCC 4.7645</strain>
    </source>
</reference>
<sequence length="225" mass="23330">MTEMNCDQLHELGPELALGLVAGSARAAALAHLNRCAACREDIAELTAVGDALLALVPGAEPPSGFESRVLARLPRPAGRAKRRRWTAAIAAGTAAVVFGTGGWLLGAVTTASPPVPAAPAAPAATALLTADLIAGNHPVGQMWVHPGQSPWIYVSVDTEMTDRTVMVDCQLIRRDGTTVDVGTFDIVRGYGQWATPIPVDPAQLRGAQLLSAQSIVLATATFPA</sequence>
<keyword evidence="3" id="KW-0472">Membrane</keyword>
<keyword evidence="3" id="KW-1133">Transmembrane helix</keyword>
<keyword evidence="1" id="KW-0805">Transcription regulation</keyword>
<evidence type="ECO:0000313" key="4">
    <source>
        <dbReference type="EMBL" id="MFD2420353.1"/>
    </source>
</evidence>
<name>A0ABW5FZ48_9PSEU</name>
<protein>
    <submittedName>
        <fullName evidence="4">Anti-sigma factor family protein</fullName>
    </submittedName>
</protein>
<dbReference type="InterPro" id="IPR041916">
    <property type="entry name" value="Anti_sigma_zinc_sf"/>
</dbReference>
<dbReference type="EMBL" id="JBHUKR010000017">
    <property type="protein sequence ID" value="MFD2420353.1"/>
    <property type="molecule type" value="Genomic_DNA"/>
</dbReference>
<keyword evidence="5" id="KW-1185">Reference proteome</keyword>
<accession>A0ABW5FZ48</accession>
<proteinExistence type="predicted"/>
<keyword evidence="3" id="KW-0812">Transmembrane</keyword>
<dbReference type="Gene3D" id="1.10.10.1320">
    <property type="entry name" value="Anti-sigma factor, zinc-finger domain"/>
    <property type="match status" value="1"/>
</dbReference>
<evidence type="ECO:0000256" key="1">
    <source>
        <dbReference type="ARBA" id="ARBA00023015"/>
    </source>
</evidence>
<evidence type="ECO:0000256" key="3">
    <source>
        <dbReference type="SAM" id="Phobius"/>
    </source>
</evidence>
<evidence type="ECO:0000256" key="2">
    <source>
        <dbReference type="ARBA" id="ARBA00023163"/>
    </source>
</evidence>
<dbReference type="RefSeq" id="WP_378268376.1">
    <property type="nucleotide sequence ID" value="NZ_JBHUKR010000017.1"/>
</dbReference>
<feature type="transmembrane region" description="Helical" evidence="3">
    <location>
        <begin position="86"/>
        <end position="107"/>
    </location>
</feature>
<gene>
    <name evidence="4" type="ORF">ACFSXZ_28880</name>
</gene>
<keyword evidence="2" id="KW-0804">Transcription</keyword>
<evidence type="ECO:0000313" key="5">
    <source>
        <dbReference type="Proteomes" id="UP001597417"/>
    </source>
</evidence>